<dbReference type="Pfam" id="PF12686">
    <property type="entry name" value="DUF3800"/>
    <property type="match status" value="1"/>
</dbReference>
<dbReference type="OrthoDB" id="9799211at2"/>
<name>A0A0P0DAV3_9FLAO</name>
<gene>
    <name evidence="1" type="ORF">APS56_08675</name>
</gene>
<dbReference type="KEGG" id="ahz:APS56_08675"/>
<protein>
    <submittedName>
        <fullName evidence="1">RlfA protein</fullName>
    </submittedName>
</protein>
<evidence type="ECO:0000313" key="2">
    <source>
        <dbReference type="Proteomes" id="UP000057981"/>
    </source>
</evidence>
<dbReference type="STRING" id="1736674.APS56_08675"/>
<dbReference type="Proteomes" id="UP000057981">
    <property type="component" value="Chromosome"/>
</dbReference>
<keyword evidence="2" id="KW-1185">Reference proteome</keyword>
<proteinExistence type="predicted"/>
<accession>A0A0P0DAV3</accession>
<dbReference type="InterPro" id="IPR024524">
    <property type="entry name" value="DUF3800"/>
</dbReference>
<organism evidence="1 2">
    <name type="scientific">Pseudalgibacter alginicilyticus</name>
    <dbReference type="NCBI Taxonomy" id="1736674"/>
    <lineage>
        <taxon>Bacteria</taxon>
        <taxon>Pseudomonadati</taxon>
        <taxon>Bacteroidota</taxon>
        <taxon>Flavobacteriia</taxon>
        <taxon>Flavobacteriales</taxon>
        <taxon>Flavobacteriaceae</taxon>
        <taxon>Pseudalgibacter</taxon>
    </lineage>
</organism>
<reference evidence="1 2" key="1">
    <citation type="submission" date="2015-10" db="EMBL/GenBank/DDBJ databases">
        <authorList>
            <person name="Gilbert D.G."/>
        </authorList>
    </citation>
    <scope>NUCLEOTIDE SEQUENCE [LARGE SCALE GENOMIC DNA]</scope>
    <source>
        <strain evidence="2">HZ-22</strain>
    </source>
</reference>
<evidence type="ECO:0000313" key="1">
    <source>
        <dbReference type="EMBL" id="ALJ05192.1"/>
    </source>
</evidence>
<sequence>MSKTFNLYCDESTHLQHDGKPYMMIAYIKCAYPQIKQHKDYIKLLKAKHKFHGEMKWSKISKSNAEFYADVIDYFFATDLNFRAIVVDKSQIDETREGFTYDDFYFRMYYQLVAQKMAAKYTYNLYLDVKDTRSQDKLSRLKNILDNHHNIRNIQFIKSYESYLMQIADVMMGAINYHIRGLNKVTAKNRIIEKMQSHAKINLKKSTPKEAEKFNLFYIDLR</sequence>
<dbReference type="PATRIC" id="fig|1736674.3.peg.1773"/>
<dbReference type="AlphaFoldDB" id="A0A0P0DAV3"/>
<dbReference type="RefSeq" id="WP_054727229.1">
    <property type="nucleotide sequence ID" value="NZ_CP012898.1"/>
</dbReference>
<dbReference type="EMBL" id="CP012898">
    <property type="protein sequence ID" value="ALJ05192.1"/>
    <property type="molecule type" value="Genomic_DNA"/>
</dbReference>